<feature type="region of interest" description="Disordered" evidence="1">
    <location>
        <begin position="1"/>
        <end position="24"/>
    </location>
</feature>
<name>W7AKM4_9APIC</name>
<accession>W7AKM4</accession>
<evidence type="ECO:0000256" key="1">
    <source>
        <dbReference type="SAM" id="MobiDB-lite"/>
    </source>
</evidence>
<dbReference type="EMBL" id="KI965475">
    <property type="protein sequence ID" value="EUD65891.1"/>
    <property type="molecule type" value="Genomic_DNA"/>
</dbReference>
<protein>
    <submittedName>
        <fullName evidence="2">Uncharacterized protein</fullName>
    </submittedName>
</protein>
<dbReference type="VEuPathDB" id="PlasmoDB:C922_03615"/>
<keyword evidence="3" id="KW-1185">Reference proteome</keyword>
<reference evidence="2 3" key="1">
    <citation type="submission" date="2013-02" db="EMBL/GenBank/DDBJ databases">
        <title>The Genome Sequence of Plasmodium inui San Antonio 1.</title>
        <authorList>
            <consortium name="The Broad Institute Genome Sequencing Platform"/>
            <consortium name="The Broad Institute Genome Sequencing Center for Infectious Disease"/>
            <person name="Neafsey D."/>
            <person name="Cheeseman I."/>
            <person name="Volkman S."/>
            <person name="Adams J."/>
            <person name="Walker B."/>
            <person name="Young S.K."/>
            <person name="Zeng Q."/>
            <person name="Gargeya S."/>
            <person name="Fitzgerald M."/>
            <person name="Haas B."/>
            <person name="Abouelleil A."/>
            <person name="Alvarado L."/>
            <person name="Arachchi H.M."/>
            <person name="Berlin A.M."/>
            <person name="Chapman S.B."/>
            <person name="Dewar J."/>
            <person name="Goldberg J."/>
            <person name="Griggs A."/>
            <person name="Gujja S."/>
            <person name="Hansen M."/>
            <person name="Howarth C."/>
            <person name="Imamovic A."/>
            <person name="Larimer J."/>
            <person name="McCowan C."/>
            <person name="Murphy C."/>
            <person name="Neiman D."/>
            <person name="Pearson M."/>
            <person name="Priest M."/>
            <person name="Roberts A."/>
            <person name="Saif S."/>
            <person name="Shea T."/>
            <person name="Sisk P."/>
            <person name="Sykes S."/>
            <person name="Wortman J."/>
            <person name="Nusbaum C."/>
            <person name="Birren B."/>
        </authorList>
    </citation>
    <scope>NUCLEOTIDE SEQUENCE [LARGE SCALE GENOMIC DNA]</scope>
    <source>
        <strain evidence="2 3">San Antonio 1</strain>
    </source>
</reference>
<evidence type="ECO:0000313" key="2">
    <source>
        <dbReference type="EMBL" id="EUD65891.1"/>
    </source>
</evidence>
<dbReference type="AlphaFoldDB" id="W7AKM4"/>
<gene>
    <name evidence="2" type="ORF">C922_03615</name>
</gene>
<sequence>MKENKMKENKMKENKMKENKMKENKMKENKIKENKMKQSKFISFCPLSEALSHTDTRIRNKPGESIFAKIKKQKI</sequence>
<proteinExistence type="predicted"/>
<dbReference type="RefSeq" id="XP_008817429.1">
    <property type="nucleotide sequence ID" value="XM_008819207.1"/>
</dbReference>
<organism evidence="2 3">
    <name type="scientific">Plasmodium inui San Antonio 1</name>
    <dbReference type="NCBI Taxonomy" id="1237626"/>
    <lineage>
        <taxon>Eukaryota</taxon>
        <taxon>Sar</taxon>
        <taxon>Alveolata</taxon>
        <taxon>Apicomplexa</taxon>
        <taxon>Aconoidasida</taxon>
        <taxon>Haemosporida</taxon>
        <taxon>Plasmodiidae</taxon>
        <taxon>Plasmodium</taxon>
        <taxon>Plasmodium (Plasmodium)</taxon>
    </lineage>
</organism>
<evidence type="ECO:0000313" key="3">
    <source>
        <dbReference type="Proteomes" id="UP000030640"/>
    </source>
</evidence>
<dbReference type="Proteomes" id="UP000030640">
    <property type="component" value="Unassembled WGS sequence"/>
</dbReference>
<dbReference type="GeneID" id="20038889"/>